<dbReference type="FunFam" id="3.90.550.10:FF:000023">
    <property type="entry name" value="Glucose-1-phosphate thymidylyltransferase"/>
    <property type="match status" value="1"/>
</dbReference>
<evidence type="ECO:0000259" key="10">
    <source>
        <dbReference type="Pfam" id="PF00483"/>
    </source>
</evidence>
<dbReference type="PANTHER" id="PTHR43532:SF1">
    <property type="entry name" value="GLUCOSE-1-PHOSPHATE THYMIDYLYLTRANSFERASE 1"/>
    <property type="match status" value="1"/>
</dbReference>
<dbReference type="KEGG" id="sufl:FIL70_13345"/>
<dbReference type="Pfam" id="PF00483">
    <property type="entry name" value="NTP_transferase"/>
    <property type="match status" value="1"/>
</dbReference>
<evidence type="ECO:0000313" key="12">
    <source>
        <dbReference type="Proteomes" id="UP000311469"/>
    </source>
</evidence>
<dbReference type="PANTHER" id="PTHR43532">
    <property type="entry name" value="GLUCOSE-1-PHOSPHATE THYMIDYLYLTRANSFERASE"/>
    <property type="match status" value="1"/>
</dbReference>
<evidence type="ECO:0000256" key="5">
    <source>
        <dbReference type="ARBA" id="ARBA00022695"/>
    </source>
</evidence>
<gene>
    <name evidence="11" type="primary">rfbA</name>
    <name evidence="11" type="ORF">FIL70_13345</name>
</gene>
<dbReference type="AlphaFoldDB" id="A0A5B8CES4"/>
<evidence type="ECO:0000256" key="7">
    <source>
        <dbReference type="ARBA" id="ARBA00022842"/>
    </source>
</evidence>
<evidence type="ECO:0000256" key="9">
    <source>
        <dbReference type="RuleBase" id="RU003706"/>
    </source>
</evidence>
<dbReference type="InterPro" id="IPR005907">
    <property type="entry name" value="G1P_thy_trans_s"/>
</dbReference>
<dbReference type="NCBIfam" id="TIGR01207">
    <property type="entry name" value="rmlA"/>
    <property type="match status" value="1"/>
</dbReference>
<dbReference type="SUPFAM" id="SSF53448">
    <property type="entry name" value="Nucleotide-diphospho-sugar transferases"/>
    <property type="match status" value="1"/>
</dbReference>
<evidence type="ECO:0000256" key="3">
    <source>
        <dbReference type="ARBA" id="ARBA00012461"/>
    </source>
</evidence>
<dbReference type="EMBL" id="CP041016">
    <property type="protein sequence ID" value="QDC38064.1"/>
    <property type="molecule type" value="Genomic_DNA"/>
</dbReference>
<sequence length="289" mass="31615">MKGIILAGGSGTRLYPMTLATSKQLMSVYDKPMIYYPLSTLMLAGIREVLIISTPRDLPAFQALLGDGSQWGMRFEFAEQPNPDGLAQAYIIGADFVAGQQSALILGDNIYYGHGLPELLASASARKQGASVFAYHVNDPERYGVVSFDESKRAVSIEEKPAHPKSNCAVTGLYFYDEQVVDIAANLKPSDRGELEITDVNRVYLERGQLNVEIMGRGFAWLDTGTPDSLLDAAEFVRVLEKRQGFKIASPEEIAFRQGFIGVAELERAISKMGKSNYGIYLQGILTGA</sequence>
<comment type="catalytic activity">
    <reaction evidence="8 9">
        <text>dTTP + alpha-D-glucose 1-phosphate + H(+) = dTDP-alpha-D-glucose + diphosphate</text>
        <dbReference type="Rhea" id="RHEA:15225"/>
        <dbReference type="ChEBI" id="CHEBI:15378"/>
        <dbReference type="ChEBI" id="CHEBI:33019"/>
        <dbReference type="ChEBI" id="CHEBI:37568"/>
        <dbReference type="ChEBI" id="CHEBI:57477"/>
        <dbReference type="ChEBI" id="CHEBI:58601"/>
        <dbReference type="EC" id="2.7.7.24"/>
    </reaction>
</comment>
<comment type="similarity">
    <text evidence="2 9">Belongs to the glucose-1-phosphate thymidylyltransferase family.</text>
</comment>
<dbReference type="Gene3D" id="3.90.550.10">
    <property type="entry name" value="Spore Coat Polysaccharide Biosynthesis Protein SpsA, Chain A"/>
    <property type="match status" value="1"/>
</dbReference>
<keyword evidence="6 9" id="KW-0479">Metal-binding</keyword>
<evidence type="ECO:0000256" key="6">
    <source>
        <dbReference type="ARBA" id="ARBA00022723"/>
    </source>
</evidence>
<dbReference type="GO" id="GO:0008879">
    <property type="term" value="F:glucose-1-phosphate thymidylyltransferase activity"/>
    <property type="evidence" value="ECO:0007669"/>
    <property type="project" value="UniProtKB-EC"/>
</dbReference>
<evidence type="ECO:0000256" key="8">
    <source>
        <dbReference type="ARBA" id="ARBA00049336"/>
    </source>
</evidence>
<dbReference type="EC" id="2.7.7.24" evidence="3 9"/>
<proteinExistence type="inferred from homology"/>
<keyword evidence="4 9" id="KW-0808">Transferase</keyword>
<accession>A0A5B8CES4</accession>
<dbReference type="CDD" id="cd02538">
    <property type="entry name" value="G1P_TT_short"/>
    <property type="match status" value="1"/>
</dbReference>
<dbReference type="Proteomes" id="UP000311469">
    <property type="component" value="Chromosome cSF1"/>
</dbReference>
<dbReference type="InterPro" id="IPR029044">
    <property type="entry name" value="Nucleotide-diphossugar_trans"/>
</dbReference>
<reference evidence="11 12" key="1">
    <citation type="submission" date="2019-06" db="EMBL/GenBank/DDBJ databases">
        <title>Genome organization and adaptive potential of archetypical organophosphate degarding Sphingobium fuliginis ATCC 27551.</title>
        <authorList>
            <person name="Sarwar A."/>
            <person name="Parthasarathy S."/>
            <person name="Singh C."/>
            <person name="Siddavattam D."/>
        </authorList>
    </citation>
    <scope>NUCLEOTIDE SEQUENCE [LARGE SCALE GENOMIC DNA]</scope>
    <source>
        <strain evidence="11 12">ATCC 27551</strain>
    </source>
</reference>
<keyword evidence="5 9" id="KW-0548">Nucleotidyltransferase</keyword>
<feature type="domain" description="Nucleotidyl transferase" evidence="10">
    <location>
        <begin position="2"/>
        <end position="237"/>
    </location>
</feature>
<dbReference type="RefSeq" id="WP_140042505.1">
    <property type="nucleotide sequence ID" value="NZ_CP041016.1"/>
</dbReference>
<evidence type="ECO:0000256" key="1">
    <source>
        <dbReference type="ARBA" id="ARBA00001946"/>
    </source>
</evidence>
<dbReference type="GO" id="GO:0046872">
    <property type="term" value="F:metal ion binding"/>
    <property type="evidence" value="ECO:0007669"/>
    <property type="project" value="UniProtKB-KW"/>
</dbReference>
<comment type="function">
    <text evidence="9">Catalyzes the formation of dTDP-glucose, from dTTP and glucose 1-phosphate, as well as its pyrophosphorolysis.</text>
</comment>
<name>A0A5B8CES4_SPHSA</name>
<evidence type="ECO:0000256" key="4">
    <source>
        <dbReference type="ARBA" id="ARBA00022679"/>
    </source>
</evidence>
<protein>
    <recommendedName>
        <fullName evidence="3 9">Glucose-1-phosphate thymidylyltransferase</fullName>
        <ecNumber evidence="3 9">2.7.7.24</ecNumber>
    </recommendedName>
</protein>
<keyword evidence="7 9" id="KW-0460">Magnesium</keyword>
<evidence type="ECO:0000256" key="2">
    <source>
        <dbReference type="ARBA" id="ARBA00010480"/>
    </source>
</evidence>
<comment type="cofactor">
    <cofactor evidence="1">
        <name>Mg(2+)</name>
        <dbReference type="ChEBI" id="CHEBI:18420"/>
    </cofactor>
</comment>
<evidence type="ECO:0000313" key="11">
    <source>
        <dbReference type="EMBL" id="QDC38064.1"/>
    </source>
</evidence>
<dbReference type="InterPro" id="IPR005835">
    <property type="entry name" value="NTP_transferase_dom"/>
</dbReference>
<organism evidence="11 12">
    <name type="scientific">Sphingobium fuliginis ATCC 27551</name>
    <dbReference type="NCBI Taxonomy" id="1208342"/>
    <lineage>
        <taxon>Bacteria</taxon>
        <taxon>Pseudomonadati</taxon>
        <taxon>Pseudomonadota</taxon>
        <taxon>Alphaproteobacteria</taxon>
        <taxon>Sphingomonadales</taxon>
        <taxon>Sphingomonadaceae</taxon>
        <taxon>Sphingobium</taxon>
    </lineage>
</organism>